<sequence>MAIRTRTSEGYQQVELTSELLHGHSGATQQVISTVPCTKHLPFFFSILLADIFLFGSVLLFAVYAAQYGDGFSYVSQREAPLRQFNLHALIMITAFIYLNGQAITVYKSNYLVKHKSINMLYHFVLHLLTVCGILAGLYMTYNAQETLQEGRARVVHFYSVHSWTGLITVGLFTIQFLFGFFSFFVTLCCRKMTARMRAKALPIHRLFAMIVLCASVSAVISGLSQLARFQLTGDQANNRPDYRDFGLPTILVNLSAVSVIVATILIFFITFVFKRRQAYDLPVLFKIILLVAQFVEVVLILVVAEFIFQLVTPHVNKVINGDLLGNTTLTHMLNNATQSINSFISTATQHISNLANSGSGSGDSNTTTMPTTTASTTSTIVLGSSSNSSA</sequence>
<keyword evidence="7" id="KW-0249">Electron transport</keyword>
<evidence type="ECO:0000256" key="2">
    <source>
        <dbReference type="ARBA" id="ARBA00004141"/>
    </source>
</evidence>
<dbReference type="SMART" id="SM00665">
    <property type="entry name" value="B561"/>
    <property type="match status" value="1"/>
</dbReference>
<evidence type="ECO:0000256" key="3">
    <source>
        <dbReference type="ARBA" id="ARBA00022448"/>
    </source>
</evidence>
<feature type="domain" description="Cytochrome b561" evidence="12">
    <location>
        <begin position="49"/>
        <end position="272"/>
    </location>
</feature>
<dbReference type="AlphaFoldDB" id="A0A6G1S528"/>
<dbReference type="Gene3D" id="1.20.120.1770">
    <property type="match status" value="1"/>
</dbReference>
<gene>
    <name evidence="13" type="primary">CYB561C</name>
    <name evidence="13" type="ORF">g.15159</name>
</gene>
<dbReference type="GO" id="GO:0046872">
    <property type="term" value="F:metal ion binding"/>
    <property type="evidence" value="ECO:0007669"/>
    <property type="project" value="UniProtKB-KW"/>
</dbReference>
<dbReference type="InterPro" id="IPR043205">
    <property type="entry name" value="CYB561/CYBRD1-like"/>
</dbReference>
<feature type="transmembrane region" description="Helical" evidence="11">
    <location>
        <begin position="284"/>
        <end position="309"/>
    </location>
</feature>
<evidence type="ECO:0000256" key="8">
    <source>
        <dbReference type="ARBA" id="ARBA00022989"/>
    </source>
</evidence>
<reference evidence="13" key="1">
    <citation type="submission" date="2018-10" db="EMBL/GenBank/DDBJ databases">
        <title>Transcriptome assembly of Aceria tosichella (Wheat curl mite) Type 2.</title>
        <authorList>
            <person name="Scully E.D."/>
            <person name="Geib S.M."/>
            <person name="Palmer N.A."/>
            <person name="Gupta A.K."/>
            <person name="Sarath G."/>
            <person name="Tatineni S."/>
        </authorList>
    </citation>
    <scope>NUCLEOTIDE SEQUENCE</scope>
    <source>
        <strain evidence="13">LincolnNE</strain>
    </source>
</reference>
<dbReference type="Pfam" id="PF03188">
    <property type="entry name" value="Cytochrom_B561"/>
    <property type="match status" value="1"/>
</dbReference>
<evidence type="ECO:0000256" key="7">
    <source>
        <dbReference type="ARBA" id="ARBA00022982"/>
    </source>
</evidence>
<dbReference type="InterPro" id="IPR006593">
    <property type="entry name" value="Cyt_b561/ferric_Rdtase_TM"/>
</dbReference>
<organism evidence="13">
    <name type="scientific">Aceria tosichella</name>
    <name type="common">wheat curl mite</name>
    <dbReference type="NCBI Taxonomy" id="561515"/>
    <lineage>
        <taxon>Eukaryota</taxon>
        <taxon>Metazoa</taxon>
        <taxon>Ecdysozoa</taxon>
        <taxon>Arthropoda</taxon>
        <taxon>Chelicerata</taxon>
        <taxon>Arachnida</taxon>
        <taxon>Acari</taxon>
        <taxon>Acariformes</taxon>
        <taxon>Trombidiformes</taxon>
        <taxon>Prostigmata</taxon>
        <taxon>Eupodina</taxon>
        <taxon>Eriophyoidea</taxon>
        <taxon>Eriophyidae</taxon>
        <taxon>Eriophyinae</taxon>
        <taxon>Aceriini</taxon>
        <taxon>Aceria</taxon>
    </lineage>
</organism>
<keyword evidence="10 11" id="KW-0472">Membrane</keyword>
<evidence type="ECO:0000256" key="5">
    <source>
        <dbReference type="ARBA" id="ARBA00022692"/>
    </source>
</evidence>
<keyword evidence="6" id="KW-0479">Metal-binding</keyword>
<evidence type="ECO:0000256" key="9">
    <source>
        <dbReference type="ARBA" id="ARBA00023004"/>
    </source>
</evidence>
<comment type="cofactor">
    <cofactor evidence="1">
        <name>heme b</name>
        <dbReference type="ChEBI" id="CHEBI:60344"/>
    </cofactor>
</comment>
<name>A0A6G1S528_9ACAR</name>
<protein>
    <submittedName>
        <fullName evidence="13">Putative transmembrane ascorbate ferrireductase 3</fullName>
    </submittedName>
</protein>
<evidence type="ECO:0000256" key="1">
    <source>
        <dbReference type="ARBA" id="ARBA00001970"/>
    </source>
</evidence>
<feature type="transmembrane region" description="Helical" evidence="11">
    <location>
        <begin position="43"/>
        <end position="65"/>
    </location>
</feature>
<keyword evidence="3" id="KW-0813">Transport</keyword>
<dbReference type="EMBL" id="GGYP01000698">
    <property type="protein sequence ID" value="MDE45469.1"/>
    <property type="molecule type" value="Transcribed_RNA"/>
</dbReference>
<accession>A0A6G1S528</accession>
<evidence type="ECO:0000256" key="11">
    <source>
        <dbReference type="SAM" id="Phobius"/>
    </source>
</evidence>
<dbReference type="PANTHER" id="PTHR10106:SF24">
    <property type="entry name" value="NO EXTENDED MEMORY, ISOFORM A"/>
    <property type="match status" value="1"/>
</dbReference>
<dbReference type="GO" id="GO:0016491">
    <property type="term" value="F:oxidoreductase activity"/>
    <property type="evidence" value="ECO:0007669"/>
    <property type="project" value="InterPro"/>
</dbReference>
<feature type="transmembrane region" description="Helical" evidence="11">
    <location>
        <begin position="119"/>
        <end position="142"/>
    </location>
</feature>
<evidence type="ECO:0000259" key="12">
    <source>
        <dbReference type="PROSITE" id="PS50939"/>
    </source>
</evidence>
<proteinExistence type="predicted"/>
<evidence type="ECO:0000256" key="10">
    <source>
        <dbReference type="ARBA" id="ARBA00023136"/>
    </source>
</evidence>
<comment type="subcellular location">
    <subcellularLocation>
        <location evidence="2">Membrane</location>
        <topology evidence="2">Multi-pass membrane protein</topology>
    </subcellularLocation>
</comment>
<feature type="transmembrane region" description="Helical" evidence="11">
    <location>
        <begin position="162"/>
        <end position="186"/>
    </location>
</feature>
<evidence type="ECO:0000313" key="13">
    <source>
        <dbReference type="EMBL" id="MDE45469.1"/>
    </source>
</evidence>
<keyword evidence="9" id="KW-0408">Iron</keyword>
<evidence type="ECO:0000256" key="4">
    <source>
        <dbReference type="ARBA" id="ARBA00022617"/>
    </source>
</evidence>
<evidence type="ECO:0000256" key="6">
    <source>
        <dbReference type="ARBA" id="ARBA00022723"/>
    </source>
</evidence>
<feature type="transmembrane region" description="Helical" evidence="11">
    <location>
        <begin position="85"/>
        <end position="107"/>
    </location>
</feature>
<keyword evidence="8 11" id="KW-1133">Transmembrane helix</keyword>
<keyword evidence="4" id="KW-0349">Heme</keyword>
<keyword evidence="5 11" id="KW-0812">Transmembrane</keyword>
<dbReference type="PANTHER" id="PTHR10106">
    <property type="entry name" value="CYTOCHROME B561-RELATED"/>
    <property type="match status" value="1"/>
</dbReference>
<feature type="transmembrane region" description="Helical" evidence="11">
    <location>
        <begin position="248"/>
        <end position="272"/>
    </location>
</feature>
<feature type="transmembrane region" description="Helical" evidence="11">
    <location>
        <begin position="207"/>
        <end position="228"/>
    </location>
</feature>
<dbReference type="PROSITE" id="PS50939">
    <property type="entry name" value="CYTOCHROME_B561"/>
    <property type="match status" value="1"/>
</dbReference>
<dbReference type="GO" id="GO:0016020">
    <property type="term" value="C:membrane"/>
    <property type="evidence" value="ECO:0007669"/>
    <property type="project" value="UniProtKB-SubCell"/>
</dbReference>